<comment type="caution">
    <text evidence="8">Lacks conserved residue(s) required for the propagation of feature annotation.</text>
</comment>
<dbReference type="Proteomes" id="UP001233999">
    <property type="component" value="Unassembled WGS sequence"/>
</dbReference>
<name>A0AAD8AL76_DIPPU</name>
<keyword evidence="5 8" id="KW-0472">Membrane</keyword>
<dbReference type="EMBL" id="JASPKZ010000083">
    <property type="protein sequence ID" value="KAJ9600706.1"/>
    <property type="molecule type" value="Genomic_DNA"/>
</dbReference>
<dbReference type="GO" id="GO:0005886">
    <property type="term" value="C:plasma membrane"/>
    <property type="evidence" value="ECO:0007669"/>
    <property type="project" value="UniProtKB-SubCell"/>
</dbReference>
<feature type="transmembrane region" description="Helical" evidence="8">
    <location>
        <begin position="204"/>
        <end position="223"/>
    </location>
</feature>
<evidence type="ECO:0000256" key="6">
    <source>
        <dbReference type="ARBA" id="ARBA00023170"/>
    </source>
</evidence>
<evidence type="ECO:0000256" key="1">
    <source>
        <dbReference type="ARBA" id="ARBA00004651"/>
    </source>
</evidence>
<dbReference type="AlphaFoldDB" id="A0AAD8AL76"/>
<comment type="subcellular location">
    <subcellularLocation>
        <location evidence="1 8">Cell membrane</location>
        <topology evidence="1 8">Multi-pass membrane protein</topology>
    </subcellularLocation>
</comment>
<dbReference type="InterPro" id="IPR013604">
    <property type="entry name" value="7TM_chemorcpt"/>
</dbReference>
<dbReference type="GO" id="GO:0050909">
    <property type="term" value="P:sensory perception of taste"/>
    <property type="evidence" value="ECO:0007669"/>
    <property type="project" value="InterPro"/>
</dbReference>
<evidence type="ECO:0000313" key="9">
    <source>
        <dbReference type="EMBL" id="KAJ9600706.1"/>
    </source>
</evidence>
<evidence type="ECO:0000256" key="4">
    <source>
        <dbReference type="ARBA" id="ARBA00022989"/>
    </source>
</evidence>
<dbReference type="Pfam" id="PF08395">
    <property type="entry name" value="7tm_7"/>
    <property type="match status" value="1"/>
</dbReference>
<dbReference type="GO" id="GO:0008049">
    <property type="term" value="P:male courtship behavior"/>
    <property type="evidence" value="ECO:0007669"/>
    <property type="project" value="TreeGrafter"/>
</dbReference>
<reference evidence="9" key="1">
    <citation type="journal article" date="2023" name="IScience">
        <title>Live-bearing cockroach genome reveals convergent evolutionary mechanisms linked to viviparity in insects and beyond.</title>
        <authorList>
            <person name="Fouks B."/>
            <person name="Harrison M.C."/>
            <person name="Mikhailova A.A."/>
            <person name="Marchal E."/>
            <person name="English S."/>
            <person name="Carruthers M."/>
            <person name="Jennings E.C."/>
            <person name="Chiamaka E.L."/>
            <person name="Frigard R.A."/>
            <person name="Pippel M."/>
            <person name="Attardo G.M."/>
            <person name="Benoit J.B."/>
            <person name="Bornberg-Bauer E."/>
            <person name="Tobe S.S."/>
        </authorList>
    </citation>
    <scope>NUCLEOTIDE SEQUENCE</scope>
    <source>
        <strain evidence="9">Stay&amp;Tobe</strain>
    </source>
</reference>
<dbReference type="GO" id="GO:0043025">
    <property type="term" value="C:neuronal cell body"/>
    <property type="evidence" value="ECO:0007669"/>
    <property type="project" value="TreeGrafter"/>
</dbReference>
<dbReference type="GO" id="GO:0030425">
    <property type="term" value="C:dendrite"/>
    <property type="evidence" value="ECO:0007669"/>
    <property type="project" value="TreeGrafter"/>
</dbReference>
<keyword evidence="2 8" id="KW-1003">Cell membrane</keyword>
<dbReference type="PANTHER" id="PTHR21143">
    <property type="entry name" value="INVERTEBRATE GUSTATORY RECEPTOR"/>
    <property type="match status" value="1"/>
</dbReference>
<feature type="transmembrane region" description="Helical" evidence="8">
    <location>
        <begin position="175"/>
        <end position="192"/>
    </location>
</feature>
<evidence type="ECO:0000256" key="8">
    <source>
        <dbReference type="RuleBase" id="RU363108"/>
    </source>
</evidence>
<feature type="non-terminal residue" evidence="9">
    <location>
        <position position="1"/>
    </location>
</feature>
<keyword evidence="4 8" id="KW-1133">Transmembrane helix</keyword>
<accession>A0AAD8AL76</accession>
<evidence type="ECO:0000256" key="5">
    <source>
        <dbReference type="ARBA" id="ARBA00023136"/>
    </source>
</evidence>
<evidence type="ECO:0000313" key="10">
    <source>
        <dbReference type="Proteomes" id="UP001233999"/>
    </source>
</evidence>
<keyword evidence="6 8" id="KW-0675">Receptor</keyword>
<keyword evidence="3 8" id="KW-0812">Transmembrane</keyword>
<sequence>MLLSSTTSSYLFTEKLLKIEVLGILFVFISQILYHFYTSNSDCIQFLAQLINFVLLINYRFRCLNSFLTNENASNLQSNKLIKPNLQQKIGVDYFKIFTDKTLSIDMCDEHYNGHFLSFINNNEDLKHTQTYSYKRNGSARIHSLRMLYDVLCDVVTFVNDIYGFQMLIMMAKHLTILNSIFFVLSIELWNNRVHKKKLYIHEFVMYSYFIWAVKSLASLFLIRVCFTNRGNCITPVFPIEVTHFWSASETSFAADIHPDTKAEINLFLQQVSIRSVKFTALDFFTIKYSILGSMLGAVTTYLVMMVQFQKLV</sequence>
<dbReference type="GO" id="GO:0007165">
    <property type="term" value="P:signal transduction"/>
    <property type="evidence" value="ECO:0007669"/>
    <property type="project" value="UniProtKB-KW"/>
</dbReference>
<comment type="caution">
    <text evidence="9">The sequence shown here is derived from an EMBL/GenBank/DDBJ whole genome shotgun (WGS) entry which is preliminary data.</text>
</comment>
<dbReference type="GO" id="GO:0007635">
    <property type="term" value="P:chemosensory behavior"/>
    <property type="evidence" value="ECO:0007669"/>
    <property type="project" value="TreeGrafter"/>
</dbReference>
<comment type="function">
    <text evidence="8">Gustatory receptor which mediates acceptance or avoidance behavior, depending on its substrates.</text>
</comment>
<evidence type="ECO:0000256" key="2">
    <source>
        <dbReference type="ARBA" id="ARBA00022475"/>
    </source>
</evidence>
<evidence type="ECO:0000256" key="3">
    <source>
        <dbReference type="ARBA" id="ARBA00022692"/>
    </source>
</evidence>
<keyword evidence="10" id="KW-1185">Reference proteome</keyword>
<protein>
    <recommendedName>
        <fullName evidence="8">Gustatory receptor</fullName>
    </recommendedName>
</protein>
<reference evidence="9" key="2">
    <citation type="submission" date="2023-05" db="EMBL/GenBank/DDBJ databases">
        <authorList>
            <person name="Fouks B."/>
        </authorList>
    </citation>
    <scope>NUCLEOTIDE SEQUENCE</scope>
    <source>
        <strain evidence="9">Stay&amp;Tobe</strain>
        <tissue evidence="9">Testes</tissue>
    </source>
</reference>
<evidence type="ECO:0000256" key="7">
    <source>
        <dbReference type="ARBA" id="ARBA00023224"/>
    </source>
</evidence>
<dbReference type="GO" id="GO:0030424">
    <property type="term" value="C:axon"/>
    <property type="evidence" value="ECO:0007669"/>
    <property type="project" value="TreeGrafter"/>
</dbReference>
<keyword evidence="7 8" id="KW-0807">Transducer</keyword>
<feature type="transmembrane region" description="Helical" evidence="8">
    <location>
        <begin position="21"/>
        <end position="38"/>
    </location>
</feature>
<proteinExistence type="inferred from homology"/>
<comment type="similarity">
    <text evidence="8">Belongs to the insect chemoreceptor superfamily. Gustatory receptor (GR) family.</text>
</comment>
<gene>
    <name evidence="9" type="ORF">L9F63_026155</name>
</gene>
<organism evidence="9 10">
    <name type="scientific">Diploptera punctata</name>
    <name type="common">Pacific beetle cockroach</name>
    <dbReference type="NCBI Taxonomy" id="6984"/>
    <lineage>
        <taxon>Eukaryota</taxon>
        <taxon>Metazoa</taxon>
        <taxon>Ecdysozoa</taxon>
        <taxon>Arthropoda</taxon>
        <taxon>Hexapoda</taxon>
        <taxon>Insecta</taxon>
        <taxon>Pterygota</taxon>
        <taxon>Neoptera</taxon>
        <taxon>Polyneoptera</taxon>
        <taxon>Dictyoptera</taxon>
        <taxon>Blattodea</taxon>
        <taxon>Blaberoidea</taxon>
        <taxon>Blaberidae</taxon>
        <taxon>Diplopterinae</taxon>
        <taxon>Diploptera</taxon>
    </lineage>
</organism>
<dbReference type="PANTHER" id="PTHR21143:SF104">
    <property type="entry name" value="GUSTATORY RECEPTOR 8A-RELATED"/>
    <property type="match status" value="1"/>
</dbReference>
<feature type="transmembrane region" description="Helical" evidence="8">
    <location>
        <begin position="289"/>
        <end position="309"/>
    </location>
</feature>